<dbReference type="OrthoDB" id="8536890at2"/>
<feature type="domain" description="4Fe-4S ferredoxin-type" evidence="1">
    <location>
        <begin position="25"/>
        <end position="55"/>
    </location>
</feature>
<protein>
    <recommendedName>
        <fullName evidence="1">4Fe-4S ferredoxin-type domain-containing protein</fullName>
    </recommendedName>
</protein>
<evidence type="ECO:0000313" key="2">
    <source>
        <dbReference type="EMBL" id="RZS56867.1"/>
    </source>
</evidence>
<sequence>MASADAPPPGGAAQRVIAIHPAAPTKPAWGQPCNGCGVCCLQEPCPVGALLSHKRHGACDALRWSEADARYHCGLLSQPREVLPRWLRPLAAPISRAARRWIAAGIGCDCDTEVIGQA</sequence>
<evidence type="ECO:0000259" key="1">
    <source>
        <dbReference type="PROSITE" id="PS51379"/>
    </source>
</evidence>
<dbReference type="PROSITE" id="PS51379">
    <property type="entry name" value="4FE4S_FER_2"/>
    <property type="match status" value="1"/>
</dbReference>
<evidence type="ECO:0000313" key="3">
    <source>
        <dbReference type="Proteomes" id="UP000293433"/>
    </source>
</evidence>
<reference evidence="2 3" key="1">
    <citation type="submission" date="2019-02" db="EMBL/GenBank/DDBJ databases">
        <title>Genomic Encyclopedia of Type Strains, Phase IV (KMG-IV): sequencing the most valuable type-strain genomes for metagenomic binning, comparative biology and taxonomic classification.</title>
        <authorList>
            <person name="Goeker M."/>
        </authorList>
    </citation>
    <scope>NUCLEOTIDE SEQUENCE [LARGE SCALE GENOMIC DNA]</scope>
    <source>
        <strain evidence="2 3">DSM 10617</strain>
    </source>
</reference>
<dbReference type="AlphaFoldDB" id="A0A4Q7LRS3"/>
<dbReference type="EMBL" id="SGWV01000008">
    <property type="protein sequence ID" value="RZS56867.1"/>
    <property type="molecule type" value="Genomic_DNA"/>
</dbReference>
<dbReference type="InterPro" id="IPR017896">
    <property type="entry name" value="4Fe4S_Fe-S-bd"/>
</dbReference>
<dbReference type="RefSeq" id="WP_130481288.1">
    <property type="nucleotide sequence ID" value="NZ_SGWV01000008.1"/>
</dbReference>
<comment type="caution">
    <text evidence="2">The sequence shown here is derived from an EMBL/GenBank/DDBJ whole genome shotgun (WGS) entry which is preliminary data.</text>
</comment>
<keyword evidence="3" id="KW-1185">Reference proteome</keyword>
<dbReference type="Proteomes" id="UP000293433">
    <property type="component" value="Unassembled WGS sequence"/>
</dbReference>
<proteinExistence type="predicted"/>
<organism evidence="2 3">
    <name type="scientific">Sphaerotilus mobilis</name>
    <dbReference type="NCBI Taxonomy" id="47994"/>
    <lineage>
        <taxon>Bacteria</taxon>
        <taxon>Pseudomonadati</taxon>
        <taxon>Pseudomonadota</taxon>
        <taxon>Betaproteobacteria</taxon>
        <taxon>Burkholderiales</taxon>
        <taxon>Sphaerotilaceae</taxon>
        <taxon>Sphaerotilus</taxon>
    </lineage>
</organism>
<name>A0A4Q7LRS3_9BURK</name>
<gene>
    <name evidence="2" type="ORF">EV685_1422</name>
</gene>
<accession>A0A4Q7LRS3</accession>